<dbReference type="EMBL" id="JAYKXP010000061">
    <property type="protein sequence ID" value="KAK7033495.1"/>
    <property type="molecule type" value="Genomic_DNA"/>
</dbReference>
<evidence type="ECO:0000256" key="2">
    <source>
        <dbReference type="SAM" id="Phobius"/>
    </source>
</evidence>
<accession>A0AAW0C2U6</accession>
<evidence type="ECO:0000256" key="1">
    <source>
        <dbReference type="SAM" id="Coils"/>
    </source>
</evidence>
<dbReference type="Proteomes" id="UP001383192">
    <property type="component" value="Unassembled WGS sequence"/>
</dbReference>
<keyword evidence="1" id="KW-0175">Coiled coil</keyword>
<evidence type="ECO:0000313" key="3">
    <source>
        <dbReference type="EMBL" id="KAK7032089.1"/>
    </source>
</evidence>
<evidence type="ECO:0000313" key="4">
    <source>
        <dbReference type="EMBL" id="KAK7033495.1"/>
    </source>
</evidence>
<proteinExistence type="predicted"/>
<keyword evidence="2" id="KW-0812">Transmembrane</keyword>
<dbReference type="EMBL" id="JAYKXP010000068">
    <property type="protein sequence ID" value="KAK7032089.1"/>
    <property type="molecule type" value="Genomic_DNA"/>
</dbReference>
<name>A0AAW0C2U6_9AGAR</name>
<keyword evidence="2" id="KW-1133">Transmembrane helix</keyword>
<comment type="caution">
    <text evidence="4">The sequence shown here is derived from an EMBL/GenBank/DDBJ whole genome shotgun (WGS) entry which is preliminary data.</text>
</comment>
<keyword evidence="2" id="KW-0472">Membrane</keyword>
<evidence type="ECO:0000313" key="5">
    <source>
        <dbReference type="Proteomes" id="UP001383192"/>
    </source>
</evidence>
<organism evidence="4 5">
    <name type="scientific">Paramarasmius palmivorus</name>
    <dbReference type="NCBI Taxonomy" id="297713"/>
    <lineage>
        <taxon>Eukaryota</taxon>
        <taxon>Fungi</taxon>
        <taxon>Dikarya</taxon>
        <taxon>Basidiomycota</taxon>
        <taxon>Agaricomycotina</taxon>
        <taxon>Agaricomycetes</taxon>
        <taxon>Agaricomycetidae</taxon>
        <taxon>Agaricales</taxon>
        <taxon>Marasmiineae</taxon>
        <taxon>Marasmiaceae</taxon>
        <taxon>Paramarasmius</taxon>
    </lineage>
</organism>
<gene>
    <name evidence="4" type="ORF">VNI00_012716</name>
    <name evidence="3" type="ORF">VNI00_013459</name>
</gene>
<protein>
    <submittedName>
        <fullName evidence="4">Uncharacterized protein</fullName>
    </submittedName>
</protein>
<dbReference type="AlphaFoldDB" id="A0AAW0C2U6"/>
<feature type="coiled-coil region" evidence="1">
    <location>
        <begin position="14"/>
        <end position="48"/>
    </location>
</feature>
<feature type="transmembrane region" description="Helical" evidence="2">
    <location>
        <begin position="104"/>
        <end position="122"/>
    </location>
</feature>
<sequence>MSNFSAAAPADVLRLAKENRISMLETELQLKERQLEKVQRQNTLFKRALKTLADDRNELLEMLANSSADEVGVSDDAEQLAFDTYVSGWRAANEPVNRSSTFKAFTWLIIVIFLALLAMVIIKRFSSYQFGLFDKALHTGRSVIAFINNINNV</sequence>
<reference evidence="4 5" key="1">
    <citation type="submission" date="2024-01" db="EMBL/GenBank/DDBJ databases">
        <title>A draft genome for a cacao thread blight-causing isolate of Paramarasmius palmivorus.</title>
        <authorList>
            <person name="Baruah I.K."/>
            <person name="Bukari Y."/>
            <person name="Amoako-Attah I."/>
            <person name="Meinhardt L.W."/>
            <person name="Bailey B.A."/>
            <person name="Cohen S.P."/>
        </authorList>
    </citation>
    <scope>NUCLEOTIDE SEQUENCE [LARGE SCALE GENOMIC DNA]</scope>
    <source>
        <strain evidence="4 5">GH-12</strain>
    </source>
</reference>
<keyword evidence="5" id="KW-1185">Reference proteome</keyword>